<dbReference type="AlphaFoldDB" id="A0A383DS96"/>
<dbReference type="EMBL" id="UINC01219578">
    <property type="protein sequence ID" value="SVE47105.1"/>
    <property type="molecule type" value="Genomic_DNA"/>
</dbReference>
<reference evidence="1" key="1">
    <citation type="submission" date="2018-05" db="EMBL/GenBank/DDBJ databases">
        <authorList>
            <person name="Lanie J.A."/>
            <person name="Ng W.-L."/>
            <person name="Kazmierczak K.M."/>
            <person name="Andrzejewski T.M."/>
            <person name="Davidsen T.M."/>
            <person name="Wayne K.J."/>
            <person name="Tettelin H."/>
            <person name="Glass J.I."/>
            <person name="Rusch D."/>
            <person name="Podicherti R."/>
            <person name="Tsui H.-C.T."/>
            <person name="Winkler M.E."/>
        </authorList>
    </citation>
    <scope>NUCLEOTIDE SEQUENCE</scope>
</reference>
<gene>
    <name evidence="1" type="ORF">METZ01_LOCUS499959</name>
</gene>
<proteinExistence type="predicted"/>
<name>A0A383DS96_9ZZZZ</name>
<organism evidence="1">
    <name type="scientific">marine metagenome</name>
    <dbReference type="NCBI Taxonomy" id="408172"/>
    <lineage>
        <taxon>unclassified sequences</taxon>
        <taxon>metagenomes</taxon>
        <taxon>ecological metagenomes</taxon>
    </lineage>
</organism>
<protein>
    <submittedName>
        <fullName evidence="1">Uncharacterized protein</fullName>
    </submittedName>
</protein>
<evidence type="ECO:0000313" key="1">
    <source>
        <dbReference type="EMBL" id="SVE47105.1"/>
    </source>
</evidence>
<accession>A0A383DS96</accession>
<sequence>TTEIYLGLDQDLTNAPGDYLDLVI</sequence>
<feature type="non-terminal residue" evidence="1">
    <location>
        <position position="1"/>
    </location>
</feature>